<evidence type="ECO:0000256" key="4">
    <source>
        <dbReference type="ARBA" id="ARBA00023172"/>
    </source>
</evidence>
<dbReference type="PANTHER" id="PTHR30563:SF0">
    <property type="entry name" value="DNA RECOMBINATION PROTEIN RMUC"/>
    <property type="match status" value="1"/>
</dbReference>
<comment type="function">
    <text evidence="1">Involved in DNA recombination.</text>
</comment>
<evidence type="ECO:0000313" key="6">
    <source>
        <dbReference type="EMBL" id="MCP2177361.1"/>
    </source>
</evidence>
<keyword evidence="7" id="KW-1185">Reference proteome</keyword>
<organism evidence="6 7">
    <name type="scientific">Williamsia maris</name>
    <dbReference type="NCBI Taxonomy" id="72806"/>
    <lineage>
        <taxon>Bacteria</taxon>
        <taxon>Bacillati</taxon>
        <taxon>Actinomycetota</taxon>
        <taxon>Actinomycetes</taxon>
        <taxon>Mycobacteriales</taxon>
        <taxon>Nocardiaceae</taxon>
        <taxon>Williamsia</taxon>
    </lineage>
</organism>
<evidence type="ECO:0000256" key="5">
    <source>
        <dbReference type="SAM" id="Phobius"/>
    </source>
</evidence>
<keyword evidence="5" id="KW-1133">Transmembrane helix</keyword>
<reference evidence="6 7" key="1">
    <citation type="submission" date="2022-06" db="EMBL/GenBank/DDBJ databases">
        <title>Genomic Encyclopedia of Archaeal and Bacterial Type Strains, Phase II (KMG-II): from individual species to whole genera.</title>
        <authorList>
            <person name="Goeker M."/>
        </authorList>
    </citation>
    <scope>NUCLEOTIDE SEQUENCE [LARGE SCALE GENOMIC DNA]</scope>
    <source>
        <strain evidence="6 7">DSM 44693</strain>
    </source>
</reference>
<dbReference type="Pfam" id="PF02646">
    <property type="entry name" value="RmuC"/>
    <property type="match status" value="1"/>
</dbReference>
<evidence type="ECO:0000256" key="2">
    <source>
        <dbReference type="ARBA" id="ARBA00009840"/>
    </source>
</evidence>
<dbReference type="EMBL" id="JAMTCJ010000003">
    <property type="protein sequence ID" value="MCP2177361.1"/>
    <property type="molecule type" value="Genomic_DNA"/>
</dbReference>
<keyword evidence="4" id="KW-0233">DNA recombination</keyword>
<name>A0ABT1HIC8_9NOCA</name>
<comment type="caution">
    <text evidence="6">The sequence shown here is derived from an EMBL/GenBank/DDBJ whole genome shotgun (WGS) entry which is preliminary data.</text>
</comment>
<comment type="similarity">
    <text evidence="2">Belongs to the RmuC family.</text>
</comment>
<evidence type="ECO:0000256" key="3">
    <source>
        <dbReference type="ARBA" id="ARBA00023054"/>
    </source>
</evidence>
<gene>
    <name evidence="6" type="ORF">LX13_003189</name>
</gene>
<keyword evidence="5" id="KW-0812">Transmembrane</keyword>
<evidence type="ECO:0000256" key="1">
    <source>
        <dbReference type="ARBA" id="ARBA00003416"/>
    </source>
</evidence>
<evidence type="ECO:0000313" key="7">
    <source>
        <dbReference type="Proteomes" id="UP001206895"/>
    </source>
</evidence>
<dbReference type="PANTHER" id="PTHR30563">
    <property type="entry name" value="DNA RECOMBINATION PROTEIN RMUC"/>
    <property type="match status" value="1"/>
</dbReference>
<proteinExistence type="inferred from homology"/>
<protein>
    <submittedName>
        <fullName evidence="6">DNA recombination protein RmuC</fullName>
    </submittedName>
</protein>
<keyword evidence="3" id="KW-0175">Coiled coil</keyword>
<feature type="transmembrane region" description="Helical" evidence="5">
    <location>
        <begin position="6"/>
        <end position="27"/>
    </location>
</feature>
<sequence>MCTMDVSTVVALAIGLALGFGAGWWVYAMRTTAIRESHALLSQALASASEDAARRQSGAIGSQVAHIVGPLHETLDRLSDELRRAERGRISSFAGLSEQVTGMRAASAQLGAHTQRLANALHTPQLRGRWGEMHLRKVVEAAGLSKYCDFTEQQTTASGARPDLVVHLPAERDIVIDAKVPLQAYLEAVATDDTVAERRFLADHARAMRAHVTALSAKEYWREMARSPELVVLFIPSDQMLEAACRVDLDLVEYAFGRNVVLATPGSLVALLRTVALSWRQDAMARDAEQIHALGRELYHRLATMTSHLDRLGGSIGRAVESFNATVGAMESRVMVTARKLGDLDAFYGSGDDAPSTVEPIDSDVRAVRGADMH</sequence>
<accession>A0ABT1HIC8</accession>
<keyword evidence="5" id="KW-0472">Membrane</keyword>
<dbReference type="Proteomes" id="UP001206895">
    <property type="component" value="Unassembled WGS sequence"/>
</dbReference>
<dbReference type="InterPro" id="IPR003798">
    <property type="entry name" value="DNA_recombination_RmuC"/>
</dbReference>